<protein>
    <submittedName>
        <fullName evidence="6">LysR family transcriptional regulator</fullName>
    </submittedName>
</protein>
<dbReference type="Pfam" id="PF00126">
    <property type="entry name" value="HTH_1"/>
    <property type="match status" value="1"/>
</dbReference>
<feature type="domain" description="HTH lysR-type" evidence="5">
    <location>
        <begin position="1"/>
        <end position="58"/>
    </location>
</feature>
<dbReference type="InterPro" id="IPR000847">
    <property type="entry name" value="LysR_HTH_N"/>
</dbReference>
<dbReference type="Gene3D" id="3.40.190.290">
    <property type="match status" value="1"/>
</dbReference>
<dbReference type="CDD" id="cd05466">
    <property type="entry name" value="PBP2_LTTR_substrate"/>
    <property type="match status" value="1"/>
</dbReference>
<dbReference type="SUPFAM" id="SSF53850">
    <property type="entry name" value="Periplasmic binding protein-like II"/>
    <property type="match status" value="1"/>
</dbReference>
<dbReference type="GO" id="GO:0003700">
    <property type="term" value="F:DNA-binding transcription factor activity"/>
    <property type="evidence" value="ECO:0007669"/>
    <property type="project" value="InterPro"/>
</dbReference>
<keyword evidence="4" id="KW-0804">Transcription</keyword>
<reference evidence="7" key="1">
    <citation type="submission" date="2019-05" db="EMBL/GenBank/DDBJ databases">
        <title>Complete genome sequencing of Absiella argi strain JCM 30884.</title>
        <authorList>
            <person name="Sakamoto M."/>
            <person name="Murakami T."/>
            <person name="Mori H."/>
        </authorList>
    </citation>
    <scope>NUCLEOTIDE SEQUENCE [LARGE SCALE GENOMIC DNA]</scope>
    <source>
        <strain evidence="7">JCM 30884</strain>
    </source>
</reference>
<dbReference type="FunFam" id="1.10.10.10:FF:000001">
    <property type="entry name" value="LysR family transcriptional regulator"/>
    <property type="match status" value="1"/>
</dbReference>
<dbReference type="InterPro" id="IPR036390">
    <property type="entry name" value="WH_DNA-bd_sf"/>
</dbReference>
<dbReference type="Gene3D" id="1.10.10.10">
    <property type="entry name" value="Winged helix-like DNA-binding domain superfamily/Winged helix DNA-binding domain"/>
    <property type="match status" value="1"/>
</dbReference>
<dbReference type="Pfam" id="PF03466">
    <property type="entry name" value="LysR_substrate"/>
    <property type="match status" value="1"/>
</dbReference>
<evidence type="ECO:0000256" key="4">
    <source>
        <dbReference type="ARBA" id="ARBA00023163"/>
    </source>
</evidence>
<dbReference type="PANTHER" id="PTHR30419">
    <property type="entry name" value="HTH-TYPE TRANSCRIPTIONAL REGULATOR YBHD"/>
    <property type="match status" value="1"/>
</dbReference>
<dbReference type="PRINTS" id="PR00039">
    <property type="entry name" value="HTHLYSR"/>
</dbReference>
<evidence type="ECO:0000259" key="5">
    <source>
        <dbReference type="PROSITE" id="PS50931"/>
    </source>
</evidence>
<evidence type="ECO:0000256" key="1">
    <source>
        <dbReference type="ARBA" id="ARBA00009437"/>
    </source>
</evidence>
<evidence type="ECO:0000313" key="6">
    <source>
        <dbReference type="EMBL" id="BBK22787.1"/>
    </source>
</evidence>
<keyword evidence="7" id="KW-1185">Reference proteome</keyword>
<evidence type="ECO:0000256" key="2">
    <source>
        <dbReference type="ARBA" id="ARBA00023015"/>
    </source>
</evidence>
<dbReference type="EMBL" id="AP019695">
    <property type="protein sequence ID" value="BBK22787.1"/>
    <property type="molecule type" value="Genomic_DNA"/>
</dbReference>
<dbReference type="Proteomes" id="UP000464754">
    <property type="component" value="Chromosome"/>
</dbReference>
<dbReference type="PROSITE" id="PS50931">
    <property type="entry name" value="HTH_LYSR"/>
    <property type="match status" value="1"/>
</dbReference>
<dbReference type="KEGG" id="aarg:Aargi30884_16900"/>
<dbReference type="InterPro" id="IPR050950">
    <property type="entry name" value="HTH-type_LysR_regulators"/>
</dbReference>
<name>A0A6N4TJ83_9FIRM</name>
<dbReference type="RefSeq" id="WP_118276556.1">
    <property type="nucleotide sequence ID" value="NZ_AP019695.1"/>
</dbReference>
<accession>A0A6N4TJ83</accession>
<dbReference type="SUPFAM" id="SSF46785">
    <property type="entry name" value="Winged helix' DNA-binding domain"/>
    <property type="match status" value="1"/>
</dbReference>
<dbReference type="AlphaFoldDB" id="A0A6N4TJ83"/>
<organism evidence="6 7">
    <name type="scientific">Amedibacterium intestinale</name>
    <dbReference type="NCBI Taxonomy" id="2583452"/>
    <lineage>
        <taxon>Bacteria</taxon>
        <taxon>Bacillati</taxon>
        <taxon>Bacillota</taxon>
        <taxon>Erysipelotrichia</taxon>
        <taxon>Erysipelotrichales</taxon>
        <taxon>Erysipelotrichaceae</taxon>
        <taxon>Amedibacterium</taxon>
    </lineage>
</organism>
<proteinExistence type="inferred from homology"/>
<comment type="similarity">
    <text evidence="1">Belongs to the LysR transcriptional regulatory family.</text>
</comment>
<dbReference type="GO" id="GO:0005829">
    <property type="term" value="C:cytosol"/>
    <property type="evidence" value="ECO:0007669"/>
    <property type="project" value="TreeGrafter"/>
</dbReference>
<keyword evidence="3" id="KW-0238">DNA-binding</keyword>
<evidence type="ECO:0000313" key="7">
    <source>
        <dbReference type="Proteomes" id="UP000464754"/>
    </source>
</evidence>
<sequence length="291" mass="34053">MTIEQLQYFYAVTIHQTFSQAAAEMNITQSALSKQIAKLEQELGVFLFNRSHRQITLTNAGKQFLKDTEILLADYQKMIENQYTLKTNHKNTLKIAMLPIFSQYDLAHKLNDFSKKHPSIHLVIDEIEERDLQYKLDYHDYDIYILRGNYHALDSFQNILLYEDELVAVISKQHPLSHLKQLSIQQLKTEKLLLPPKYTNISDLVIEACHQNHFNPYIHRHGRIETILSAASENEGIALVMKKSLHIFHLNQVLVLPFQEHIQGNIFMYYSLDSLHKDIIQEFIQAIRPVQ</sequence>
<evidence type="ECO:0000256" key="3">
    <source>
        <dbReference type="ARBA" id="ARBA00023125"/>
    </source>
</evidence>
<dbReference type="GO" id="GO:0003677">
    <property type="term" value="F:DNA binding"/>
    <property type="evidence" value="ECO:0007669"/>
    <property type="project" value="UniProtKB-KW"/>
</dbReference>
<gene>
    <name evidence="6" type="ORF">Aargi30884_16900</name>
</gene>
<keyword evidence="2" id="KW-0805">Transcription regulation</keyword>
<dbReference type="InterPro" id="IPR036388">
    <property type="entry name" value="WH-like_DNA-bd_sf"/>
</dbReference>
<dbReference type="InterPro" id="IPR005119">
    <property type="entry name" value="LysR_subst-bd"/>
</dbReference>